<dbReference type="Proteomes" id="UP000269396">
    <property type="component" value="Unassembled WGS sequence"/>
</dbReference>
<dbReference type="EMBL" id="UZAL01006320">
    <property type="protein sequence ID" value="VDO95684.1"/>
    <property type="molecule type" value="Genomic_DNA"/>
</dbReference>
<name>A0A183NMY0_9TREM</name>
<dbReference type="AlphaFoldDB" id="A0A183NMY0"/>
<gene>
    <name evidence="1" type="ORF">SMTD_LOCUS3466</name>
</gene>
<reference evidence="1 2" key="1">
    <citation type="submission" date="2018-11" db="EMBL/GenBank/DDBJ databases">
        <authorList>
            <consortium name="Pathogen Informatics"/>
        </authorList>
    </citation>
    <scope>NUCLEOTIDE SEQUENCE [LARGE SCALE GENOMIC DNA]</scope>
    <source>
        <strain>Denwood</strain>
        <strain evidence="2">Zambia</strain>
    </source>
</reference>
<evidence type="ECO:0000313" key="1">
    <source>
        <dbReference type="EMBL" id="VDO95684.1"/>
    </source>
</evidence>
<evidence type="ECO:0000313" key="2">
    <source>
        <dbReference type="Proteomes" id="UP000269396"/>
    </source>
</evidence>
<sequence length="73" mass="8229">MFLRMLAYTSFISFHFRAMLSIISAAPGDFGVIDFPSAKRMFNSFSKISNRLSRSAFSGSSLILFHFFSRSSS</sequence>
<organism evidence="1 2">
    <name type="scientific">Schistosoma mattheei</name>
    <dbReference type="NCBI Taxonomy" id="31246"/>
    <lineage>
        <taxon>Eukaryota</taxon>
        <taxon>Metazoa</taxon>
        <taxon>Spiralia</taxon>
        <taxon>Lophotrochozoa</taxon>
        <taxon>Platyhelminthes</taxon>
        <taxon>Trematoda</taxon>
        <taxon>Digenea</taxon>
        <taxon>Strigeidida</taxon>
        <taxon>Schistosomatoidea</taxon>
        <taxon>Schistosomatidae</taxon>
        <taxon>Schistosoma</taxon>
    </lineage>
</organism>
<accession>A0A183NMY0</accession>
<proteinExistence type="predicted"/>
<keyword evidence="2" id="KW-1185">Reference proteome</keyword>
<protein>
    <submittedName>
        <fullName evidence="1">Uncharacterized protein</fullName>
    </submittedName>
</protein>